<comment type="cofactor">
    <cofactor evidence="2">
        <name>Mg(2+)</name>
        <dbReference type="ChEBI" id="CHEBI:18420"/>
    </cofactor>
</comment>
<dbReference type="GO" id="GO:0030097">
    <property type="term" value="P:hemopoiesis"/>
    <property type="evidence" value="ECO:0007669"/>
    <property type="project" value="TreeGrafter"/>
</dbReference>
<dbReference type="GO" id="GO:0006048">
    <property type="term" value="P:UDP-N-acetylglucosamine biosynthetic process"/>
    <property type="evidence" value="ECO:0007669"/>
    <property type="project" value="TreeGrafter"/>
</dbReference>
<evidence type="ECO:0000313" key="12">
    <source>
        <dbReference type="EMBL" id="OWK01354.1"/>
    </source>
</evidence>
<dbReference type="GO" id="GO:0005975">
    <property type="term" value="P:carbohydrate metabolic process"/>
    <property type="evidence" value="ECO:0007669"/>
    <property type="project" value="InterPro"/>
</dbReference>
<dbReference type="PROSITE" id="PS00710">
    <property type="entry name" value="PGM_PMM"/>
    <property type="match status" value="1"/>
</dbReference>
<dbReference type="Gene3D" id="3.40.120.10">
    <property type="entry name" value="Alpha-D-Glucose-1,6-Bisphosphate, subunit A, domain 3"/>
    <property type="match status" value="1"/>
</dbReference>
<dbReference type="FunFam" id="3.40.120.10:FF:000013">
    <property type="entry name" value="Phosphoacetylglucosamine mutase"/>
    <property type="match status" value="1"/>
</dbReference>
<organism evidence="12 13">
    <name type="scientific">Cervus elaphus hippelaphus</name>
    <name type="common">European red deer</name>
    <dbReference type="NCBI Taxonomy" id="46360"/>
    <lineage>
        <taxon>Eukaryota</taxon>
        <taxon>Metazoa</taxon>
        <taxon>Chordata</taxon>
        <taxon>Craniata</taxon>
        <taxon>Vertebrata</taxon>
        <taxon>Euteleostomi</taxon>
        <taxon>Mammalia</taxon>
        <taxon>Eutheria</taxon>
        <taxon>Laurasiatheria</taxon>
        <taxon>Artiodactyla</taxon>
        <taxon>Ruminantia</taxon>
        <taxon>Pecora</taxon>
        <taxon>Cervidae</taxon>
        <taxon>Cervinae</taxon>
        <taxon>Cervus</taxon>
    </lineage>
</organism>
<keyword evidence="13" id="KW-1185">Reference proteome</keyword>
<name>A0A212C618_CEREH</name>
<comment type="similarity">
    <text evidence="4">Belongs to the phosphohexose mutase family.</text>
</comment>
<evidence type="ECO:0000259" key="11">
    <source>
        <dbReference type="Pfam" id="PF02878"/>
    </source>
</evidence>
<keyword evidence="7" id="KW-0460">Magnesium</keyword>
<proteinExistence type="inferred from homology"/>
<dbReference type="EMBL" id="MKHE01000028">
    <property type="protein sequence ID" value="OWK01354.1"/>
    <property type="molecule type" value="Genomic_DNA"/>
</dbReference>
<accession>A0A212C618</accession>
<dbReference type="PANTHER" id="PTHR45955:SF1">
    <property type="entry name" value="PHOSPHOACETYLGLUCOSAMINE MUTASE"/>
    <property type="match status" value="1"/>
</dbReference>
<dbReference type="OrthoDB" id="1928at2759"/>
<dbReference type="InterPro" id="IPR016055">
    <property type="entry name" value="A-D-PHexomutase_a/b/a-I/II/III"/>
</dbReference>
<dbReference type="PANTHER" id="PTHR45955">
    <property type="entry name" value="PHOSPHOACETYLGLUCOSAMINE MUTASE"/>
    <property type="match status" value="1"/>
</dbReference>
<dbReference type="EC" id="5.4.2.3" evidence="5"/>
<evidence type="ECO:0000256" key="4">
    <source>
        <dbReference type="ARBA" id="ARBA00010231"/>
    </source>
</evidence>
<dbReference type="GO" id="GO:0004610">
    <property type="term" value="F:phosphoacetylglucosamine mutase activity"/>
    <property type="evidence" value="ECO:0007669"/>
    <property type="project" value="UniProtKB-EC"/>
</dbReference>
<reference evidence="12 13" key="1">
    <citation type="journal article" date="2018" name="Mol. Genet. Genomics">
        <title>The red deer Cervus elaphus genome CerEla1.0: sequencing, annotating, genes, and chromosomes.</title>
        <authorList>
            <person name="Bana N.A."/>
            <person name="Nyiri A."/>
            <person name="Nagy J."/>
            <person name="Frank K."/>
            <person name="Nagy T."/>
            <person name="Steger V."/>
            <person name="Schiller M."/>
            <person name="Lakatos P."/>
            <person name="Sugar L."/>
            <person name="Horn P."/>
            <person name="Barta E."/>
            <person name="Orosz L."/>
        </authorList>
    </citation>
    <scope>NUCLEOTIDE SEQUENCE [LARGE SCALE GENOMIC DNA]</scope>
    <source>
        <strain evidence="12">Hungarian</strain>
    </source>
</reference>
<keyword evidence="8" id="KW-0413">Isomerase</keyword>
<dbReference type="AlphaFoldDB" id="A0A212C618"/>
<evidence type="ECO:0000313" key="13">
    <source>
        <dbReference type="Proteomes" id="UP000242450"/>
    </source>
</evidence>
<dbReference type="InterPro" id="IPR005844">
    <property type="entry name" value="A-D-PHexomutase_a/b/a-I"/>
</dbReference>
<gene>
    <name evidence="12" type="ORF">Celaphus_00018776</name>
</gene>
<evidence type="ECO:0000256" key="6">
    <source>
        <dbReference type="ARBA" id="ARBA00022723"/>
    </source>
</evidence>
<protein>
    <recommendedName>
        <fullName evidence="5">phosphoacetylglucosamine mutase</fullName>
        <ecNumber evidence="5">5.4.2.3</ecNumber>
    </recommendedName>
    <alternativeName>
        <fullName evidence="10">Acetylglucosamine phosphomutase</fullName>
    </alternativeName>
    <alternativeName>
        <fullName evidence="9">N-acetylglucosamine-phosphate mutase</fullName>
    </alternativeName>
</protein>
<evidence type="ECO:0000256" key="8">
    <source>
        <dbReference type="ARBA" id="ARBA00023235"/>
    </source>
</evidence>
<dbReference type="Proteomes" id="UP000242450">
    <property type="component" value="Chromosome 28"/>
</dbReference>
<dbReference type="Pfam" id="PF02878">
    <property type="entry name" value="PGM_PMM_I"/>
    <property type="match status" value="1"/>
</dbReference>
<dbReference type="SUPFAM" id="SSF53738">
    <property type="entry name" value="Phosphoglucomutase, first 3 domains"/>
    <property type="match status" value="1"/>
</dbReference>
<sequence length="136" mass="14914">MDLDAVTKQSALHAKPDGLTLQYGTAGFRTKAEHLDHVMFRMGLLAVLRSKQTKSTIGVMVTASHNPEEDNGVKLVDPLGEMLAASWEEHATCLANAEEQHLPRVLVDISEKAAVDLHQDAFVVIGRDTRCLSEPR</sequence>
<evidence type="ECO:0000256" key="7">
    <source>
        <dbReference type="ARBA" id="ARBA00022842"/>
    </source>
</evidence>
<feature type="domain" description="Alpha-D-phosphohexomutase alpha/beta/alpha" evidence="11">
    <location>
        <begin position="51"/>
        <end position="92"/>
    </location>
</feature>
<dbReference type="InterPro" id="IPR016066">
    <property type="entry name" value="A-D-PHexomutase_CS"/>
</dbReference>
<comment type="catalytic activity">
    <reaction evidence="1">
        <text>N-acetyl-alpha-D-glucosamine 1-phosphate = N-acetyl-D-glucosamine 6-phosphate</text>
        <dbReference type="Rhea" id="RHEA:23804"/>
        <dbReference type="ChEBI" id="CHEBI:57513"/>
        <dbReference type="ChEBI" id="CHEBI:57776"/>
        <dbReference type="EC" id="5.4.2.3"/>
    </reaction>
</comment>
<comment type="caution">
    <text evidence="12">The sequence shown here is derived from an EMBL/GenBank/DDBJ whole genome shotgun (WGS) entry which is preliminary data.</text>
</comment>
<evidence type="ECO:0000256" key="3">
    <source>
        <dbReference type="ARBA" id="ARBA00004865"/>
    </source>
</evidence>
<dbReference type="GO" id="GO:0000287">
    <property type="term" value="F:magnesium ion binding"/>
    <property type="evidence" value="ECO:0007669"/>
    <property type="project" value="InterPro"/>
</dbReference>
<keyword evidence="6" id="KW-0479">Metal-binding</keyword>
<evidence type="ECO:0000256" key="1">
    <source>
        <dbReference type="ARBA" id="ARBA00000558"/>
    </source>
</evidence>
<evidence type="ECO:0000256" key="10">
    <source>
        <dbReference type="ARBA" id="ARBA00032065"/>
    </source>
</evidence>
<evidence type="ECO:0000256" key="5">
    <source>
        <dbReference type="ARBA" id="ARBA00012731"/>
    </source>
</evidence>
<evidence type="ECO:0000256" key="2">
    <source>
        <dbReference type="ARBA" id="ARBA00001946"/>
    </source>
</evidence>
<evidence type="ECO:0000256" key="9">
    <source>
        <dbReference type="ARBA" id="ARBA00031926"/>
    </source>
</evidence>
<comment type="pathway">
    <text evidence="3">Nucleotide-sugar biosynthesis; UDP-N-acetyl-alpha-D-glucosamine biosynthesis; N-acetyl-alpha-D-glucosamine 1-phosphate from alpha-D-glucosamine 6-phosphate (route I): step 2/2.</text>
</comment>
<feature type="non-terminal residue" evidence="12">
    <location>
        <position position="136"/>
    </location>
</feature>